<organism evidence="1 2">
    <name type="scientific">Puccinia sorghi</name>
    <dbReference type="NCBI Taxonomy" id="27349"/>
    <lineage>
        <taxon>Eukaryota</taxon>
        <taxon>Fungi</taxon>
        <taxon>Dikarya</taxon>
        <taxon>Basidiomycota</taxon>
        <taxon>Pucciniomycotina</taxon>
        <taxon>Pucciniomycetes</taxon>
        <taxon>Pucciniales</taxon>
        <taxon>Pucciniaceae</taxon>
        <taxon>Puccinia</taxon>
    </lineage>
</organism>
<keyword evidence="2" id="KW-1185">Reference proteome</keyword>
<gene>
    <name evidence="1" type="ORF">VP01_150g2</name>
</gene>
<accession>A0A0L6VKR4</accession>
<reference evidence="1 2" key="1">
    <citation type="submission" date="2015-08" db="EMBL/GenBank/DDBJ databases">
        <title>Next Generation Sequencing and Analysis of the Genome of Puccinia sorghi L Schw, the Causal Agent of Maize Common Rust.</title>
        <authorList>
            <person name="Rochi L."/>
            <person name="Burguener G."/>
            <person name="Darino M."/>
            <person name="Turjanski A."/>
            <person name="Kreff E."/>
            <person name="Dieguez M.J."/>
            <person name="Sacco F."/>
        </authorList>
    </citation>
    <scope>NUCLEOTIDE SEQUENCE [LARGE SCALE GENOMIC DNA]</scope>
    <source>
        <strain evidence="1 2">RO10H11247</strain>
    </source>
</reference>
<protein>
    <submittedName>
        <fullName evidence="1">Uncharacterized protein</fullName>
    </submittedName>
</protein>
<dbReference type="AlphaFoldDB" id="A0A0L6VKR4"/>
<sequence>MDWLRSEWLAMVGQLEKMVDGGQGVGAGCGRTNKGRGCSWWWVGWQRWPGFQETLEQTNFYGFPVSCHCLKDLNAGCFTKKPQYMQRSLKNKFSVCHKTFGLGYCWKNHDWKFFLKKEGDVILCKVLLHYSGESQAKISFFMYLFSIVPRFSITINKIQGKTLYNAAVFSKFPCFAHGQLVVSLSRVTNLLNLHMLQSVQSDWMTQVVHHDLLNHL</sequence>
<proteinExistence type="predicted"/>
<dbReference type="EMBL" id="LAVV01005665">
    <property type="protein sequence ID" value="KNZ60725.1"/>
    <property type="molecule type" value="Genomic_DNA"/>
</dbReference>
<dbReference type="Proteomes" id="UP000037035">
    <property type="component" value="Unassembled WGS sequence"/>
</dbReference>
<evidence type="ECO:0000313" key="2">
    <source>
        <dbReference type="Proteomes" id="UP000037035"/>
    </source>
</evidence>
<dbReference type="STRING" id="27349.A0A0L6VKR4"/>
<name>A0A0L6VKR4_9BASI</name>
<dbReference type="OrthoDB" id="1930718at2759"/>
<dbReference type="VEuPathDB" id="FungiDB:VP01_150g2"/>
<comment type="caution">
    <text evidence="1">The sequence shown here is derived from an EMBL/GenBank/DDBJ whole genome shotgun (WGS) entry which is preliminary data.</text>
</comment>
<evidence type="ECO:0000313" key="1">
    <source>
        <dbReference type="EMBL" id="KNZ60725.1"/>
    </source>
</evidence>